<protein>
    <submittedName>
        <fullName evidence="1">Uncharacterized protein</fullName>
    </submittedName>
</protein>
<proteinExistence type="predicted"/>
<dbReference type="STRING" id="1742973.COMA2_120070"/>
<dbReference type="AlphaFoldDB" id="A0A0S4L5R2"/>
<evidence type="ECO:0000313" key="1">
    <source>
        <dbReference type="EMBL" id="CUS33100.1"/>
    </source>
</evidence>
<organism evidence="1 2">
    <name type="scientific">Candidatus Nitrospira nitrificans</name>
    <dbReference type="NCBI Taxonomy" id="1742973"/>
    <lineage>
        <taxon>Bacteria</taxon>
        <taxon>Pseudomonadati</taxon>
        <taxon>Nitrospirota</taxon>
        <taxon>Nitrospiria</taxon>
        <taxon>Nitrospirales</taxon>
        <taxon>Nitrospiraceae</taxon>
        <taxon>Nitrospira</taxon>
    </lineage>
</organism>
<reference evidence="2" key="1">
    <citation type="submission" date="2015-10" db="EMBL/GenBank/DDBJ databases">
        <authorList>
            <person name="Luecker S."/>
            <person name="Luecker S."/>
        </authorList>
    </citation>
    <scope>NUCLEOTIDE SEQUENCE [LARGE SCALE GENOMIC DNA]</scope>
</reference>
<accession>A0A0S4L5R2</accession>
<sequence>MMSAFTAIGVRIRIPRGAVSTSTRSTQHLIRRACRATMLLVTIAVAAQAVHAAAVGQTKFRRISTQYIAALGDLGATAGSGAQLWGLWLLDPGPRGVKLNHYPSLKDAGGVAPARWKFDETDWWLEEHGLIMEQPTVPLPPGKYLVTGARKVTAVLTIHPADSHGDRRWELDQGATLYDVTHLACRSARYTPAAVGGACSPANAKQTSFPVAPGGAMPPVDGCTKQDYAVLIVIGVGVED</sequence>
<keyword evidence="2" id="KW-1185">Reference proteome</keyword>
<dbReference type="EMBL" id="CZPZ01000004">
    <property type="protein sequence ID" value="CUS33100.1"/>
    <property type="molecule type" value="Genomic_DNA"/>
</dbReference>
<evidence type="ECO:0000313" key="2">
    <source>
        <dbReference type="Proteomes" id="UP000198736"/>
    </source>
</evidence>
<gene>
    <name evidence="1" type="ORF">COMA2_120070</name>
</gene>
<name>A0A0S4L5R2_9BACT</name>
<dbReference type="Proteomes" id="UP000198736">
    <property type="component" value="Unassembled WGS sequence"/>
</dbReference>